<accession>A0A812HHH4</accession>
<dbReference type="PANTHER" id="PTHR42886">
    <property type="entry name" value="RE40534P-RELATED"/>
    <property type="match status" value="1"/>
</dbReference>
<sequence>MDAAAKSLTSSVCFTGARERLRDWWTQSSEERLRETEEALLRNAVSSKMKVMEVPISDGQTVHTLCVSQGAQGARAGSGLAPVVLIHGYFMGSGSWAHSFDSLASTGRNVYSIDWPGWGLSSKPDFPMQQGTHACEQFFIEGIEQWRRSVGLNRVVLLGHSFGGYFAACYAMKHPENVEALILASPVGMGEKRDERGLLNPDRLKAMPWWQRTLVTTARDMWSGGWTPMDIVRGLGPAGLWLARWYMDRRFRLPRELGTMQADKDETAAYIHQLAARPAGSERCLGELLSFGAWAKDPIGPRLAQRWQELGSRAPPVTLLYGESDWMDASAGVELAGALAKMRRPAPEVIVVESAGHQLFLDNPAAFNAACHRATRKHG</sequence>
<evidence type="ECO:0000256" key="1">
    <source>
        <dbReference type="ARBA" id="ARBA00038097"/>
    </source>
</evidence>
<dbReference type="GO" id="GO:0055088">
    <property type="term" value="P:lipid homeostasis"/>
    <property type="evidence" value="ECO:0007669"/>
    <property type="project" value="TreeGrafter"/>
</dbReference>
<reference evidence="3" key="1">
    <citation type="submission" date="2021-02" db="EMBL/GenBank/DDBJ databases">
        <authorList>
            <person name="Dougan E. K."/>
            <person name="Rhodes N."/>
            <person name="Thang M."/>
            <person name="Chan C."/>
        </authorList>
    </citation>
    <scope>NUCLEOTIDE SEQUENCE</scope>
</reference>
<dbReference type="OrthoDB" id="430332at2759"/>
<organism evidence="3 4">
    <name type="scientific">Symbiodinium natans</name>
    <dbReference type="NCBI Taxonomy" id="878477"/>
    <lineage>
        <taxon>Eukaryota</taxon>
        <taxon>Sar</taxon>
        <taxon>Alveolata</taxon>
        <taxon>Dinophyceae</taxon>
        <taxon>Suessiales</taxon>
        <taxon>Symbiodiniaceae</taxon>
        <taxon>Symbiodinium</taxon>
    </lineage>
</organism>
<evidence type="ECO:0000313" key="3">
    <source>
        <dbReference type="EMBL" id="CAE6951206.1"/>
    </source>
</evidence>
<dbReference type="GO" id="GO:0042171">
    <property type="term" value="F:lysophosphatidic acid acyltransferase activity"/>
    <property type="evidence" value="ECO:0007669"/>
    <property type="project" value="TreeGrafter"/>
</dbReference>
<dbReference type="GO" id="GO:0052689">
    <property type="term" value="F:carboxylic ester hydrolase activity"/>
    <property type="evidence" value="ECO:0007669"/>
    <property type="project" value="TreeGrafter"/>
</dbReference>
<gene>
    <name evidence="3" type="ORF">SNAT2548_LOCUS1581</name>
</gene>
<dbReference type="InterPro" id="IPR000073">
    <property type="entry name" value="AB_hydrolase_1"/>
</dbReference>
<proteinExistence type="inferred from homology"/>
<evidence type="ECO:0000313" key="4">
    <source>
        <dbReference type="Proteomes" id="UP000604046"/>
    </source>
</evidence>
<dbReference type="Pfam" id="PF00561">
    <property type="entry name" value="Abhydrolase_1"/>
    <property type="match status" value="1"/>
</dbReference>
<dbReference type="AlphaFoldDB" id="A0A812HHH4"/>
<dbReference type="Gene3D" id="3.40.50.1820">
    <property type="entry name" value="alpha/beta hydrolase"/>
    <property type="match status" value="1"/>
</dbReference>
<dbReference type="PRINTS" id="PR00111">
    <property type="entry name" value="ABHYDROLASE"/>
</dbReference>
<dbReference type="EMBL" id="CAJNDS010000089">
    <property type="protein sequence ID" value="CAE6951206.1"/>
    <property type="molecule type" value="Genomic_DNA"/>
</dbReference>
<comment type="caution">
    <text evidence="3">The sequence shown here is derived from an EMBL/GenBank/DDBJ whole genome shotgun (WGS) entry which is preliminary data.</text>
</comment>
<keyword evidence="4" id="KW-1185">Reference proteome</keyword>
<dbReference type="InterPro" id="IPR029058">
    <property type="entry name" value="AB_hydrolase_fold"/>
</dbReference>
<protein>
    <recommendedName>
        <fullName evidence="2">AB hydrolase-1 domain-containing protein</fullName>
    </recommendedName>
</protein>
<dbReference type="SUPFAM" id="SSF53474">
    <property type="entry name" value="alpha/beta-Hydrolases"/>
    <property type="match status" value="1"/>
</dbReference>
<dbReference type="Proteomes" id="UP000604046">
    <property type="component" value="Unassembled WGS sequence"/>
</dbReference>
<evidence type="ECO:0000259" key="2">
    <source>
        <dbReference type="Pfam" id="PF00561"/>
    </source>
</evidence>
<comment type="similarity">
    <text evidence="1">Belongs to the peptidase S33 family. ABHD4/ABHD5 subfamily.</text>
</comment>
<name>A0A812HHH4_9DINO</name>
<dbReference type="PANTHER" id="PTHR42886:SF29">
    <property type="entry name" value="PUMMELIG, ISOFORM A"/>
    <property type="match status" value="1"/>
</dbReference>
<dbReference type="GO" id="GO:0006654">
    <property type="term" value="P:phosphatidic acid biosynthetic process"/>
    <property type="evidence" value="ECO:0007669"/>
    <property type="project" value="TreeGrafter"/>
</dbReference>
<feature type="domain" description="AB hydrolase-1" evidence="2">
    <location>
        <begin position="82"/>
        <end position="215"/>
    </location>
</feature>